<dbReference type="OrthoDB" id="3256662at2759"/>
<dbReference type="Proteomes" id="UP000305067">
    <property type="component" value="Unassembled WGS sequence"/>
</dbReference>
<dbReference type="AlphaFoldDB" id="A0A5C3QR76"/>
<reference evidence="1 2" key="1">
    <citation type="journal article" date="2019" name="Nat. Ecol. Evol.">
        <title>Megaphylogeny resolves global patterns of mushroom evolution.</title>
        <authorList>
            <person name="Varga T."/>
            <person name="Krizsan K."/>
            <person name="Foldi C."/>
            <person name="Dima B."/>
            <person name="Sanchez-Garcia M."/>
            <person name="Sanchez-Ramirez S."/>
            <person name="Szollosi G.J."/>
            <person name="Szarkandi J.G."/>
            <person name="Papp V."/>
            <person name="Albert L."/>
            <person name="Andreopoulos W."/>
            <person name="Angelini C."/>
            <person name="Antonin V."/>
            <person name="Barry K.W."/>
            <person name="Bougher N.L."/>
            <person name="Buchanan P."/>
            <person name="Buyck B."/>
            <person name="Bense V."/>
            <person name="Catcheside P."/>
            <person name="Chovatia M."/>
            <person name="Cooper J."/>
            <person name="Damon W."/>
            <person name="Desjardin D."/>
            <person name="Finy P."/>
            <person name="Geml J."/>
            <person name="Haridas S."/>
            <person name="Hughes K."/>
            <person name="Justo A."/>
            <person name="Karasinski D."/>
            <person name="Kautmanova I."/>
            <person name="Kiss B."/>
            <person name="Kocsube S."/>
            <person name="Kotiranta H."/>
            <person name="LaButti K.M."/>
            <person name="Lechner B.E."/>
            <person name="Liimatainen K."/>
            <person name="Lipzen A."/>
            <person name="Lukacs Z."/>
            <person name="Mihaltcheva S."/>
            <person name="Morgado L.N."/>
            <person name="Niskanen T."/>
            <person name="Noordeloos M.E."/>
            <person name="Ohm R.A."/>
            <person name="Ortiz-Santana B."/>
            <person name="Ovrebo C."/>
            <person name="Racz N."/>
            <person name="Riley R."/>
            <person name="Savchenko A."/>
            <person name="Shiryaev A."/>
            <person name="Soop K."/>
            <person name="Spirin V."/>
            <person name="Szebenyi C."/>
            <person name="Tomsovsky M."/>
            <person name="Tulloss R.E."/>
            <person name="Uehling J."/>
            <person name="Grigoriev I.V."/>
            <person name="Vagvolgyi C."/>
            <person name="Papp T."/>
            <person name="Martin F.M."/>
            <person name="Miettinen O."/>
            <person name="Hibbett D.S."/>
            <person name="Nagy L.G."/>
        </authorList>
    </citation>
    <scope>NUCLEOTIDE SEQUENCE [LARGE SCALE GENOMIC DNA]</scope>
    <source>
        <strain evidence="1 2">CBS 309.79</strain>
    </source>
</reference>
<organism evidence="1 2">
    <name type="scientific">Pterulicium gracile</name>
    <dbReference type="NCBI Taxonomy" id="1884261"/>
    <lineage>
        <taxon>Eukaryota</taxon>
        <taxon>Fungi</taxon>
        <taxon>Dikarya</taxon>
        <taxon>Basidiomycota</taxon>
        <taxon>Agaricomycotina</taxon>
        <taxon>Agaricomycetes</taxon>
        <taxon>Agaricomycetidae</taxon>
        <taxon>Agaricales</taxon>
        <taxon>Pleurotineae</taxon>
        <taxon>Pterulaceae</taxon>
        <taxon>Pterulicium</taxon>
    </lineage>
</organism>
<keyword evidence="2" id="KW-1185">Reference proteome</keyword>
<accession>A0A5C3QR76</accession>
<sequence length="569" mass="63100">MSTTEQGAVQGPCFPPEIFEKVLSYIVEPTTDDISSEHQCRRDYWLPLSNVCWHFRGVMLPKLFDTITIMKAFVLDHRSEQTPADVTCPSTVSFCRAVVEGDDVAVRLAGFVGTCTVVLFPSTEKEKQHGDSATKQPGLNLYTDAIARMHHLRSIFIHNAFHDVGVSMLDVVPNILQRLESNAFPEVSTISITDGDSAERFLYDRSPEELGRLETKLASSVTQLHLVPSGSFLFRERSTLSHAGSSTVQLFKNLRSVCLASYLARSFMEMVIETPAAGAQLEEVEFDALPATAVSMLVDFLAITHQLTALRLHPDHETRFGDFQRLDRKTLSRLSTLLCPLAYFQFLLPGRPVQDLAFGCGHSGSIVQQVLAAPQQILPEVLSSLSSTSVPIKVLRIDGGGYRRLFTPSTLTADTPVELELSSLVLYNFQDFVWGHVHFGDYDRGGPIGDMTIAKAMFMLSCPQSINIPHLRVEYLTNAWWDLSRQHAIVSTHIPSAFPAATRVQIAEWIEWRKGKQGNWTPVLYAETERGSGRGSFQEFRVLLGDKGGDVRDFGGLLKGLGLLPAISD</sequence>
<protein>
    <submittedName>
        <fullName evidence="1">Uncharacterized protein</fullName>
    </submittedName>
</protein>
<gene>
    <name evidence="1" type="ORF">BDV98DRAFT_603162</name>
</gene>
<dbReference type="EMBL" id="ML178821">
    <property type="protein sequence ID" value="TFL02779.1"/>
    <property type="molecule type" value="Genomic_DNA"/>
</dbReference>
<evidence type="ECO:0000313" key="1">
    <source>
        <dbReference type="EMBL" id="TFL02779.1"/>
    </source>
</evidence>
<evidence type="ECO:0000313" key="2">
    <source>
        <dbReference type="Proteomes" id="UP000305067"/>
    </source>
</evidence>
<name>A0A5C3QR76_9AGAR</name>
<proteinExistence type="predicted"/>